<feature type="transmembrane region" description="Helical" evidence="1">
    <location>
        <begin position="582"/>
        <end position="599"/>
    </location>
</feature>
<gene>
    <name evidence="2" type="ORF">IAC96_12815</name>
</gene>
<protein>
    <submittedName>
        <fullName evidence="2">SdpI family protein</fullName>
    </submittedName>
</protein>
<keyword evidence="1" id="KW-0812">Transmembrane</keyword>
<comment type="caution">
    <text evidence="2">The sequence shown here is derived from an EMBL/GenBank/DDBJ whole genome shotgun (WGS) entry which is preliminary data.</text>
</comment>
<dbReference type="AlphaFoldDB" id="A0A9D1JE82"/>
<evidence type="ECO:0000313" key="2">
    <source>
        <dbReference type="EMBL" id="HIR89819.1"/>
    </source>
</evidence>
<reference evidence="2" key="1">
    <citation type="submission" date="2020-10" db="EMBL/GenBank/DDBJ databases">
        <authorList>
            <person name="Gilroy R."/>
        </authorList>
    </citation>
    <scope>NUCLEOTIDE SEQUENCE</scope>
    <source>
        <strain evidence="2">ChiW13-3771</strain>
    </source>
</reference>
<dbReference type="EMBL" id="DVHN01000182">
    <property type="protein sequence ID" value="HIR89819.1"/>
    <property type="molecule type" value="Genomic_DNA"/>
</dbReference>
<organism evidence="2 3">
    <name type="scientific">Candidatus Fimimorpha faecalis</name>
    <dbReference type="NCBI Taxonomy" id="2840824"/>
    <lineage>
        <taxon>Bacteria</taxon>
        <taxon>Bacillati</taxon>
        <taxon>Bacillota</taxon>
        <taxon>Clostridia</taxon>
        <taxon>Eubacteriales</taxon>
        <taxon>Candidatus Fimimorpha</taxon>
    </lineage>
</organism>
<name>A0A9D1JE82_9FIRM</name>
<keyword evidence="1" id="KW-1133">Transmembrane helix</keyword>
<proteinExistence type="predicted"/>
<reference evidence="2" key="2">
    <citation type="journal article" date="2021" name="PeerJ">
        <title>Extensive microbial diversity within the chicken gut microbiome revealed by metagenomics and culture.</title>
        <authorList>
            <person name="Gilroy R."/>
            <person name="Ravi A."/>
            <person name="Getino M."/>
            <person name="Pursley I."/>
            <person name="Horton D.L."/>
            <person name="Alikhan N.F."/>
            <person name="Baker D."/>
            <person name="Gharbi K."/>
            <person name="Hall N."/>
            <person name="Watson M."/>
            <person name="Adriaenssens E.M."/>
            <person name="Foster-Nyarko E."/>
            <person name="Jarju S."/>
            <person name="Secka A."/>
            <person name="Antonio M."/>
            <person name="Oren A."/>
            <person name="Chaudhuri R.R."/>
            <person name="La Ragione R."/>
            <person name="Hildebrand F."/>
            <person name="Pallen M.J."/>
        </authorList>
    </citation>
    <scope>NUCLEOTIDE SEQUENCE</scope>
    <source>
        <strain evidence="2">ChiW13-3771</strain>
    </source>
</reference>
<keyword evidence="1" id="KW-0472">Membrane</keyword>
<sequence length="626" mass="71143">MGKYRLFGQCIEFSDAAERFYDMKYRAWCAISSASNDFENWYQKCGDIVTVLNGYENKAKELIIYYANKPLFSELTDLEIYDISEDSYDRKCLEFLESSLALDTVTEKYEDIVKEQRAKEEYRAERKANRGRVVGGGFGVGGALKGMATAGAMNAVTGAGHGLVNAVGNAGSALAAASSKRALYNNSMTLNILKEGIREDILNCFHSHMQLLNERKTCYIENVFDSNKATAFFENAKKVVEKQKELLIHSFENCPWSEDLLSFIFINYKTERKNIWNIGLRFHVDLHEVAEEVFAASYTLDAKESEEIAKVVRADILSQMKDFGMDESETLTRIEIDGLNRIVELYDVLTDDAEKQSLFDAVKKYDASQSNKATVVHNKGIWELAKEYSVKFSSEEIECILSKIYSLNAQESEEEARKAKSKMLKVMETLGVTESNTFDKLEKDCIQRLCLDYENADEKTCNEMIGKIEAYNALEKNKTPFIQKIRERIESIWSKEDGEIFDNLYMNTDIHNPDEIKEIIEIIQQKGRTSSSQKYVSALSACSEENIQKALKFQRKGTKIYKYIGLIAIALGFILWIADLGIILALAVAAIGIVLLSYYHNLKKVWALLTFDGTLIHKMLSINEKE</sequence>
<dbReference type="Proteomes" id="UP000824201">
    <property type="component" value="Unassembled WGS sequence"/>
</dbReference>
<accession>A0A9D1JE82</accession>
<evidence type="ECO:0000313" key="3">
    <source>
        <dbReference type="Proteomes" id="UP000824201"/>
    </source>
</evidence>
<evidence type="ECO:0000256" key="1">
    <source>
        <dbReference type="SAM" id="Phobius"/>
    </source>
</evidence>